<dbReference type="InterPro" id="IPR025285">
    <property type="entry name" value="DUF4145"/>
</dbReference>
<gene>
    <name evidence="2" type="ORF">QEH59_06355</name>
</gene>
<dbReference type="Pfam" id="PF13643">
    <property type="entry name" value="DUF4145"/>
    <property type="match status" value="1"/>
</dbReference>
<dbReference type="RefSeq" id="WP_308984520.1">
    <property type="nucleotide sequence ID" value="NZ_JARXIC010000008.1"/>
</dbReference>
<dbReference type="EMBL" id="JARXIC010000008">
    <property type="protein sequence ID" value="MDQ8194037.1"/>
    <property type="molecule type" value="Genomic_DNA"/>
</dbReference>
<comment type="caution">
    <text evidence="2">The sequence shown here is derived from an EMBL/GenBank/DDBJ whole genome shotgun (WGS) entry which is preliminary data.</text>
</comment>
<feature type="domain" description="DUF4145" evidence="1">
    <location>
        <begin position="134"/>
        <end position="225"/>
    </location>
</feature>
<evidence type="ECO:0000259" key="1">
    <source>
        <dbReference type="Pfam" id="PF13643"/>
    </source>
</evidence>
<sequence>MSLLLKSHYLLNDFTVDSFPPFPCPTCGNVMRLEKKGMLTAEAGESYRSFDVGAIDQPDRFGFFSACLKCDAHECYEVVVVSGEDHLQEIERYDGTPDFETLYSIKYVQPTVHIFPISESCEGLVREHLLRSFSLFWSAPSAAGNSLRCAIESLMDHLKVRKQVINRFNKVQKFTLHARIEEWGRNDLKNKELSKLLLAIKWIGNAGSHKATLTREDVIKAYQLTEHVFSEVFDKKTDLLKKLATRVNQKKGPTK</sequence>
<proteinExistence type="predicted"/>
<evidence type="ECO:0000313" key="2">
    <source>
        <dbReference type="EMBL" id="MDQ8194037.1"/>
    </source>
</evidence>
<protein>
    <submittedName>
        <fullName evidence="2">DUF4145 domain-containing protein</fullName>
    </submittedName>
</protein>
<organism evidence="2 3">
    <name type="scientific">Thalassobacterium sedimentorum</name>
    <dbReference type="NCBI Taxonomy" id="3041258"/>
    <lineage>
        <taxon>Bacteria</taxon>
        <taxon>Pseudomonadati</taxon>
        <taxon>Verrucomicrobiota</taxon>
        <taxon>Opitutia</taxon>
        <taxon>Puniceicoccales</taxon>
        <taxon>Coraliomargaritaceae</taxon>
        <taxon>Thalassobacterium</taxon>
    </lineage>
</organism>
<accession>A0ABU1AGS9</accession>
<dbReference type="Proteomes" id="UP001243717">
    <property type="component" value="Unassembled WGS sequence"/>
</dbReference>
<keyword evidence="3" id="KW-1185">Reference proteome</keyword>
<reference evidence="2 3" key="1">
    <citation type="submission" date="2023-04" db="EMBL/GenBank/DDBJ databases">
        <title>A novel bacteria isolated from coastal sediment.</title>
        <authorList>
            <person name="Liu X.-J."/>
            <person name="Du Z.-J."/>
        </authorList>
    </citation>
    <scope>NUCLEOTIDE SEQUENCE [LARGE SCALE GENOMIC DNA]</scope>
    <source>
        <strain evidence="2 3">SDUM461004</strain>
    </source>
</reference>
<evidence type="ECO:0000313" key="3">
    <source>
        <dbReference type="Proteomes" id="UP001243717"/>
    </source>
</evidence>
<name>A0ABU1AGS9_9BACT</name>